<feature type="transmembrane region" description="Helical" evidence="9">
    <location>
        <begin position="172"/>
        <end position="194"/>
    </location>
</feature>
<evidence type="ECO:0000256" key="5">
    <source>
        <dbReference type="ARBA" id="ARBA00022683"/>
    </source>
</evidence>
<protein>
    <submittedName>
        <fullName evidence="11">PTS sugar transporter subunit IIC SgcC</fullName>
    </submittedName>
</protein>
<feature type="transmembrane region" description="Helical" evidence="9">
    <location>
        <begin position="6"/>
        <end position="25"/>
    </location>
</feature>
<evidence type="ECO:0000256" key="6">
    <source>
        <dbReference type="ARBA" id="ARBA00022692"/>
    </source>
</evidence>
<dbReference type="NCBIfam" id="TIGR00827">
    <property type="entry name" value="EIIC-GAT"/>
    <property type="match status" value="1"/>
</dbReference>
<feature type="transmembrane region" description="Helical" evidence="9">
    <location>
        <begin position="125"/>
        <end position="152"/>
    </location>
</feature>
<keyword evidence="4 11" id="KW-0762">Sugar transport</keyword>
<evidence type="ECO:0000313" key="12">
    <source>
        <dbReference type="Proteomes" id="UP001139171"/>
    </source>
</evidence>
<feature type="transmembrane region" description="Helical" evidence="9">
    <location>
        <begin position="32"/>
        <end position="54"/>
    </location>
</feature>
<reference evidence="11" key="1">
    <citation type="submission" date="2021-11" db="EMBL/GenBank/DDBJ databases">
        <title>Jinshanibacter sp. isolated from one year old Eriocheir sinensis.</title>
        <authorList>
            <person name="Li J.-Y."/>
            <person name="He W."/>
            <person name="Gao T.-H."/>
        </authorList>
    </citation>
    <scope>NUCLEOTIDE SEQUENCE</scope>
    <source>
        <strain evidence="11">LJY008</strain>
    </source>
</reference>
<evidence type="ECO:0000256" key="2">
    <source>
        <dbReference type="ARBA" id="ARBA00022448"/>
    </source>
</evidence>
<organism evidence="11 12">
    <name type="scientific">Limnobaculum eriocheiris</name>
    <dbReference type="NCBI Taxonomy" id="2897391"/>
    <lineage>
        <taxon>Bacteria</taxon>
        <taxon>Pseudomonadati</taxon>
        <taxon>Pseudomonadota</taxon>
        <taxon>Gammaproteobacteria</taxon>
        <taxon>Enterobacterales</taxon>
        <taxon>Budviciaceae</taxon>
        <taxon>Limnobaculum</taxon>
    </lineage>
</organism>
<dbReference type="GO" id="GO:0009401">
    <property type="term" value="P:phosphoenolpyruvate-dependent sugar phosphotransferase system"/>
    <property type="evidence" value="ECO:0007669"/>
    <property type="project" value="UniProtKB-KW"/>
</dbReference>
<dbReference type="RefSeq" id="WP_230608794.1">
    <property type="nucleotide sequence ID" value="NZ_JAJNAG010000011.1"/>
</dbReference>
<keyword evidence="3" id="KW-1003">Cell membrane</keyword>
<evidence type="ECO:0000256" key="9">
    <source>
        <dbReference type="SAM" id="Phobius"/>
    </source>
</evidence>
<dbReference type="PIRSF" id="PIRSF006304">
    <property type="entry name" value="GatC"/>
    <property type="match status" value="1"/>
</dbReference>
<dbReference type="AlphaFoldDB" id="A0A9X1MX27"/>
<evidence type="ECO:0000256" key="4">
    <source>
        <dbReference type="ARBA" id="ARBA00022597"/>
    </source>
</evidence>
<dbReference type="Proteomes" id="UP001139171">
    <property type="component" value="Unassembled WGS sequence"/>
</dbReference>
<evidence type="ECO:0000259" key="10">
    <source>
        <dbReference type="PROSITE" id="PS51104"/>
    </source>
</evidence>
<feature type="transmembrane region" description="Helical" evidence="9">
    <location>
        <begin position="241"/>
        <end position="260"/>
    </location>
</feature>
<feature type="transmembrane region" description="Helical" evidence="9">
    <location>
        <begin position="326"/>
        <end position="345"/>
    </location>
</feature>
<keyword evidence="12" id="KW-1185">Reference proteome</keyword>
<evidence type="ECO:0000313" key="11">
    <source>
        <dbReference type="EMBL" id="MCD1125760.1"/>
    </source>
</evidence>
<evidence type="ECO:0000256" key="8">
    <source>
        <dbReference type="ARBA" id="ARBA00023136"/>
    </source>
</evidence>
<sequence>MFDYILSLGGTVFVPMVMILIGLIFRIPVLQAVKAGVTVGIGFVGMGLVIVMAIDSLSPPIKIMIERFGLSLHILDVGAGPASGVGYATAIGAIIIPVIFLLNIGMLVTRLTKTMNVDIYNYWHYAITGSVVQLMTGNMIYGVLAAICHAALSLKMADLTAKRVQNIVGLEGISIPQGYGSSSVPLFILLDKLYSYIPFLKGRNIDATEIQKRFGMVGDPVIIGVVLGLIFGLSAGENFKGTMTLMITVAAIMVLFPRMIRLIVEGLMPISDGARKFFQKYLHGREVYIGLDTAVTLGHPTTIAVGLLLIPIMLLIASVLPGNQVLPLADLPVAPFFICMATVIHRGDLIRTLISGVIVMITVLLIATQFAPYFTEMARNGGFSFAADGAQISALSVGNMFGWSIVELMAMGIIGAVIAVGAVCAIVLWLRTKELSA</sequence>
<evidence type="ECO:0000256" key="7">
    <source>
        <dbReference type="ARBA" id="ARBA00022989"/>
    </source>
</evidence>
<gene>
    <name evidence="11" type="primary">sgcC</name>
    <name evidence="11" type="ORF">LPW36_07025</name>
</gene>
<feature type="transmembrane region" description="Helical" evidence="9">
    <location>
        <begin position="214"/>
        <end position="235"/>
    </location>
</feature>
<feature type="transmembrane region" description="Helical" evidence="9">
    <location>
        <begin position="352"/>
        <end position="374"/>
    </location>
</feature>
<feature type="transmembrane region" description="Helical" evidence="9">
    <location>
        <begin position="85"/>
        <end position="104"/>
    </location>
</feature>
<keyword evidence="2" id="KW-0813">Transport</keyword>
<dbReference type="GO" id="GO:0005886">
    <property type="term" value="C:plasma membrane"/>
    <property type="evidence" value="ECO:0007669"/>
    <property type="project" value="UniProtKB-SubCell"/>
</dbReference>
<keyword evidence="5" id="KW-0598">Phosphotransferase system</keyword>
<dbReference type="PANTHER" id="PTHR37324:SF4">
    <property type="entry name" value="PERMEASE IIC COMPONENT-RELATED"/>
    <property type="match status" value="1"/>
</dbReference>
<dbReference type="Pfam" id="PF03611">
    <property type="entry name" value="EIIC-GAT"/>
    <property type="match status" value="1"/>
</dbReference>
<dbReference type="EMBL" id="JAJNAG010000011">
    <property type="protein sequence ID" value="MCD1125760.1"/>
    <property type="molecule type" value="Genomic_DNA"/>
</dbReference>
<feature type="transmembrane region" description="Helical" evidence="9">
    <location>
        <begin position="408"/>
        <end position="430"/>
    </location>
</feature>
<dbReference type="GO" id="GO:0015577">
    <property type="term" value="F:galactitol transmembrane transporter activity"/>
    <property type="evidence" value="ECO:0007669"/>
    <property type="project" value="InterPro"/>
</dbReference>
<comment type="subcellular location">
    <subcellularLocation>
        <location evidence="1">Cell membrane</location>
        <topology evidence="1">Multi-pass membrane protein</topology>
    </subcellularLocation>
</comment>
<evidence type="ECO:0000256" key="3">
    <source>
        <dbReference type="ARBA" id="ARBA00022475"/>
    </source>
</evidence>
<dbReference type="PANTHER" id="PTHR37324">
    <property type="entry name" value="PTS SYSTEM GALACTITOL-SPECIFIC EIIC COMPONENT"/>
    <property type="match status" value="1"/>
</dbReference>
<keyword evidence="7 9" id="KW-1133">Transmembrane helix</keyword>
<keyword evidence="6 9" id="KW-0812">Transmembrane</keyword>
<dbReference type="InterPro" id="IPR004703">
    <property type="entry name" value="PTS_sugar-sp_permease"/>
</dbReference>
<evidence type="ECO:0000256" key="1">
    <source>
        <dbReference type="ARBA" id="ARBA00004651"/>
    </source>
</evidence>
<comment type="caution">
    <text evidence="11">The sequence shown here is derived from an EMBL/GenBank/DDBJ whole genome shotgun (WGS) entry which is preliminary data.</text>
</comment>
<name>A0A9X1MX27_9GAMM</name>
<accession>A0A9X1MX27</accession>
<proteinExistence type="predicted"/>
<keyword evidence="8 9" id="KW-0472">Membrane</keyword>
<dbReference type="InterPro" id="IPR013853">
    <property type="entry name" value="EIIC-GAT"/>
</dbReference>
<dbReference type="InterPro" id="IPR013014">
    <property type="entry name" value="PTS_EIIC_2"/>
</dbReference>
<feature type="domain" description="PTS EIIC type-2" evidence="10">
    <location>
        <begin position="2"/>
        <end position="437"/>
    </location>
</feature>
<dbReference type="PROSITE" id="PS51104">
    <property type="entry name" value="PTS_EIIC_TYPE_2"/>
    <property type="match status" value="1"/>
</dbReference>